<dbReference type="PANTHER" id="PTHR32071:SF57">
    <property type="entry name" value="C4-DICARBOXYLATE TRANSPORT TRANSCRIPTIONAL REGULATORY PROTEIN DCTD"/>
    <property type="match status" value="1"/>
</dbReference>
<accession>A0ABW2RJ94</accession>
<evidence type="ECO:0000259" key="3">
    <source>
        <dbReference type="PROSITE" id="PS50045"/>
    </source>
</evidence>
<dbReference type="Proteomes" id="UP001596500">
    <property type="component" value="Unassembled WGS sequence"/>
</dbReference>
<name>A0ABW2RJ94_9BACL</name>
<dbReference type="PANTHER" id="PTHR32071">
    <property type="entry name" value="TRANSCRIPTIONAL REGULATORY PROTEIN"/>
    <property type="match status" value="1"/>
</dbReference>
<dbReference type="Pfam" id="PF00158">
    <property type="entry name" value="Sigma54_activat"/>
    <property type="match status" value="1"/>
</dbReference>
<sequence>MKKKAPELKNVVYIDGRPDGHHCPPQRGNRGGKEVFAGAIHEASLFSDGSFVALNMASISETLIESELFGYEAGAFTGAQKDR</sequence>
<protein>
    <submittedName>
        <fullName evidence="4">Sigma 54-interacting transcriptional regulator</fullName>
    </submittedName>
</protein>
<gene>
    <name evidence="4" type="ORF">ACFQNG_07940</name>
</gene>
<dbReference type="RefSeq" id="WP_379864470.1">
    <property type="nucleotide sequence ID" value="NZ_JBHTBW010000020.1"/>
</dbReference>
<evidence type="ECO:0000256" key="1">
    <source>
        <dbReference type="ARBA" id="ARBA00022741"/>
    </source>
</evidence>
<keyword evidence="2" id="KW-0067">ATP-binding</keyword>
<keyword evidence="1" id="KW-0547">Nucleotide-binding</keyword>
<dbReference type="InterPro" id="IPR002078">
    <property type="entry name" value="Sigma_54_int"/>
</dbReference>
<dbReference type="EMBL" id="JBHTBW010000020">
    <property type="protein sequence ID" value="MFC7441085.1"/>
    <property type="molecule type" value="Genomic_DNA"/>
</dbReference>
<comment type="caution">
    <text evidence="4">The sequence shown here is derived from an EMBL/GenBank/DDBJ whole genome shotgun (WGS) entry which is preliminary data.</text>
</comment>
<evidence type="ECO:0000256" key="2">
    <source>
        <dbReference type="ARBA" id="ARBA00022840"/>
    </source>
</evidence>
<reference evidence="5" key="1">
    <citation type="journal article" date="2019" name="Int. J. Syst. Evol. Microbiol.">
        <title>The Global Catalogue of Microorganisms (GCM) 10K type strain sequencing project: providing services to taxonomists for standard genome sequencing and annotation.</title>
        <authorList>
            <consortium name="The Broad Institute Genomics Platform"/>
            <consortium name="The Broad Institute Genome Sequencing Center for Infectious Disease"/>
            <person name="Wu L."/>
            <person name="Ma J."/>
        </authorList>
    </citation>
    <scope>NUCLEOTIDE SEQUENCE [LARGE SCALE GENOMIC DNA]</scope>
    <source>
        <strain evidence="5">CGMCC 1.12942</strain>
    </source>
</reference>
<dbReference type="Gene3D" id="3.40.50.300">
    <property type="entry name" value="P-loop containing nucleotide triphosphate hydrolases"/>
    <property type="match status" value="1"/>
</dbReference>
<dbReference type="InterPro" id="IPR027417">
    <property type="entry name" value="P-loop_NTPase"/>
</dbReference>
<dbReference type="SUPFAM" id="SSF52540">
    <property type="entry name" value="P-loop containing nucleoside triphosphate hydrolases"/>
    <property type="match status" value="1"/>
</dbReference>
<proteinExistence type="predicted"/>
<keyword evidence="5" id="KW-1185">Reference proteome</keyword>
<evidence type="ECO:0000313" key="5">
    <source>
        <dbReference type="Proteomes" id="UP001596500"/>
    </source>
</evidence>
<organism evidence="4 5">
    <name type="scientific">Laceyella putida</name>
    <dbReference type="NCBI Taxonomy" id="110101"/>
    <lineage>
        <taxon>Bacteria</taxon>
        <taxon>Bacillati</taxon>
        <taxon>Bacillota</taxon>
        <taxon>Bacilli</taxon>
        <taxon>Bacillales</taxon>
        <taxon>Thermoactinomycetaceae</taxon>
        <taxon>Laceyella</taxon>
    </lineage>
</organism>
<feature type="domain" description="Sigma-54 factor interaction" evidence="3">
    <location>
        <begin position="35"/>
        <end position="83"/>
    </location>
</feature>
<evidence type="ECO:0000313" key="4">
    <source>
        <dbReference type="EMBL" id="MFC7441085.1"/>
    </source>
</evidence>
<dbReference type="PROSITE" id="PS50045">
    <property type="entry name" value="SIGMA54_INTERACT_4"/>
    <property type="match status" value="1"/>
</dbReference>